<dbReference type="Proteomes" id="UP001152795">
    <property type="component" value="Unassembled WGS sequence"/>
</dbReference>
<keyword evidence="1" id="KW-0175">Coiled coil</keyword>
<evidence type="ECO:0000256" key="1">
    <source>
        <dbReference type="SAM" id="Coils"/>
    </source>
</evidence>
<feature type="coiled-coil region" evidence="1">
    <location>
        <begin position="32"/>
        <end position="112"/>
    </location>
</feature>
<dbReference type="EMBL" id="CACRXK020012771">
    <property type="protein sequence ID" value="CAB4023970.1"/>
    <property type="molecule type" value="Genomic_DNA"/>
</dbReference>
<dbReference type="Gene3D" id="1.10.533.10">
    <property type="entry name" value="Death Domain, Fas"/>
    <property type="match status" value="1"/>
</dbReference>
<gene>
    <name evidence="3" type="ORF">PACLA_8A073391</name>
</gene>
<protein>
    <submittedName>
        <fullName evidence="3">---NA</fullName>
    </submittedName>
</protein>
<feature type="region of interest" description="Disordered" evidence="2">
    <location>
        <begin position="1"/>
        <end position="21"/>
    </location>
</feature>
<dbReference type="SUPFAM" id="SSF47986">
    <property type="entry name" value="DEATH domain"/>
    <property type="match status" value="1"/>
</dbReference>
<name>A0A6S7J4K9_PARCT</name>
<evidence type="ECO:0000256" key="2">
    <source>
        <dbReference type="SAM" id="MobiDB-lite"/>
    </source>
</evidence>
<evidence type="ECO:0000313" key="4">
    <source>
        <dbReference type="Proteomes" id="UP001152795"/>
    </source>
</evidence>
<dbReference type="InterPro" id="IPR011029">
    <property type="entry name" value="DEATH-like_dom_sf"/>
</dbReference>
<dbReference type="InterPro" id="IPR001875">
    <property type="entry name" value="DED_dom"/>
</dbReference>
<organism evidence="3 4">
    <name type="scientific">Paramuricea clavata</name>
    <name type="common">Red gorgonian</name>
    <name type="synonym">Violescent sea-whip</name>
    <dbReference type="NCBI Taxonomy" id="317549"/>
    <lineage>
        <taxon>Eukaryota</taxon>
        <taxon>Metazoa</taxon>
        <taxon>Cnidaria</taxon>
        <taxon>Anthozoa</taxon>
        <taxon>Octocorallia</taxon>
        <taxon>Malacalcyonacea</taxon>
        <taxon>Plexauridae</taxon>
        <taxon>Paramuricea</taxon>
    </lineage>
</organism>
<comment type="caution">
    <text evidence="3">The sequence shown here is derived from an EMBL/GenBank/DDBJ whole genome shotgun (WGS) entry which is preliminary data.</text>
</comment>
<sequence>MVDSGHFSFEDDREYEIPTANHLPEPNAEKIIAGLQSELQTQKQYSNKLEKELTECEAQLKNKDELLFERGRQNFLELQKQKQYSIKLENDLEITKKELTECQAELKKKDNELLFEHGRQDFLARKEANERKKAIRFQQDFSLKRNTVEHDVVGPTQTGHRCELTSNRQCSAEDSNEEQIMKFENNNMETNGAMASSSANSDCSYYRDLLKNMAQPLLCDDVVKLNDWASERFSIDRSKNAADVLSYLDRTGVIHASNLSELRDFFESINRIDLVHIIDEFLHGNYSVLQAYASKSKD</sequence>
<keyword evidence="4" id="KW-1185">Reference proteome</keyword>
<dbReference type="PROSITE" id="PS50168">
    <property type="entry name" value="DED"/>
    <property type="match status" value="1"/>
</dbReference>
<proteinExistence type="predicted"/>
<dbReference type="GO" id="GO:0042981">
    <property type="term" value="P:regulation of apoptotic process"/>
    <property type="evidence" value="ECO:0007669"/>
    <property type="project" value="InterPro"/>
</dbReference>
<reference evidence="3" key="1">
    <citation type="submission" date="2020-04" db="EMBL/GenBank/DDBJ databases">
        <authorList>
            <person name="Alioto T."/>
            <person name="Alioto T."/>
            <person name="Gomez Garrido J."/>
        </authorList>
    </citation>
    <scope>NUCLEOTIDE SEQUENCE</scope>
    <source>
        <strain evidence="3">A484AB</strain>
    </source>
</reference>
<accession>A0A6S7J4K9</accession>
<dbReference type="AlphaFoldDB" id="A0A6S7J4K9"/>
<evidence type="ECO:0000313" key="3">
    <source>
        <dbReference type="EMBL" id="CAB4023970.1"/>
    </source>
</evidence>